<organism evidence="1 2">
    <name type="scientific">Mytilus edulis</name>
    <name type="common">Blue mussel</name>
    <dbReference type="NCBI Taxonomy" id="6550"/>
    <lineage>
        <taxon>Eukaryota</taxon>
        <taxon>Metazoa</taxon>
        <taxon>Spiralia</taxon>
        <taxon>Lophotrochozoa</taxon>
        <taxon>Mollusca</taxon>
        <taxon>Bivalvia</taxon>
        <taxon>Autobranchia</taxon>
        <taxon>Pteriomorphia</taxon>
        <taxon>Mytilida</taxon>
        <taxon>Mytiloidea</taxon>
        <taxon>Mytilidae</taxon>
        <taxon>Mytilinae</taxon>
        <taxon>Mytilus</taxon>
    </lineage>
</organism>
<sequence>MTVKRINSLKETGKDTKISFKGSRHIQWSSDDDLEEILNAIELDVTSADQKVEAVSIDNTDSVHIIRQTDTEQNADVIVNPDTESTIQQADVTVNPDTESTIKQADVTVNHDTESTIKQADVIVNPDTESTIQQADVTVNPDTESTIQQADL</sequence>
<reference evidence="1" key="1">
    <citation type="submission" date="2021-03" db="EMBL/GenBank/DDBJ databases">
        <authorList>
            <person name="Bekaert M."/>
        </authorList>
    </citation>
    <scope>NUCLEOTIDE SEQUENCE</scope>
</reference>
<proteinExistence type="predicted"/>
<dbReference type="EMBL" id="CAJPWZ010003331">
    <property type="protein sequence ID" value="CAG2257742.1"/>
    <property type="molecule type" value="Genomic_DNA"/>
</dbReference>
<gene>
    <name evidence="1" type="ORF">MEDL_69051</name>
</gene>
<evidence type="ECO:0000313" key="2">
    <source>
        <dbReference type="Proteomes" id="UP000683360"/>
    </source>
</evidence>
<name>A0A8S3VKC6_MYTED</name>
<protein>
    <submittedName>
        <fullName evidence="1">Uncharacterized protein</fullName>
    </submittedName>
</protein>
<accession>A0A8S3VKC6</accession>
<dbReference type="AlphaFoldDB" id="A0A8S3VKC6"/>
<keyword evidence="2" id="KW-1185">Reference proteome</keyword>
<dbReference type="Proteomes" id="UP000683360">
    <property type="component" value="Unassembled WGS sequence"/>
</dbReference>
<evidence type="ECO:0000313" key="1">
    <source>
        <dbReference type="EMBL" id="CAG2257742.1"/>
    </source>
</evidence>
<comment type="caution">
    <text evidence="1">The sequence shown here is derived from an EMBL/GenBank/DDBJ whole genome shotgun (WGS) entry which is preliminary data.</text>
</comment>